<organism evidence="3 4">
    <name type="scientific">Allohahella marinimesophila</name>
    <dbReference type="NCBI Taxonomy" id="1054972"/>
    <lineage>
        <taxon>Bacteria</taxon>
        <taxon>Pseudomonadati</taxon>
        <taxon>Pseudomonadota</taxon>
        <taxon>Gammaproteobacteria</taxon>
        <taxon>Oceanospirillales</taxon>
        <taxon>Hahellaceae</taxon>
        <taxon>Allohahella</taxon>
    </lineage>
</organism>
<dbReference type="SUPFAM" id="SSF50630">
    <property type="entry name" value="Acid proteases"/>
    <property type="match status" value="1"/>
</dbReference>
<dbReference type="Gene3D" id="2.40.70.10">
    <property type="entry name" value="Acid Proteases"/>
    <property type="match status" value="1"/>
</dbReference>
<dbReference type="EMBL" id="BAABBO010000005">
    <property type="protein sequence ID" value="GAA3953763.1"/>
    <property type="molecule type" value="Genomic_DNA"/>
</dbReference>
<dbReference type="InterPro" id="IPR021109">
    <property type="entry name" value="Peptidase_aspartic_dom_sf"/>
</dbReference>
<dbReference type="Proteomes" id="UP001501337">
    <property type="component" value="Unassembled WGS sequence"/>
</dbReference>
<gene>
    <name evidence="3" type="ORF">GCM10022278_10690</name>
</gene>
<dbReference type="InterPro" id="IPR008503">
    <property type="entry name" value="Asp_endopeptidase"/>
</dbReference>
<reference evidence="4" key="1">
    <citation type="journal article" date="2019" name="Int. J. Syst. Evol. Microbiol.">
        <title>The Global Catalogue of Microorganisms (GCM) 10K type strain sequencing project: providing services to taxonomists for standard genome sequencing and annotation.</title>
        <authorList>
            <consortium name="The Broad Institute Genomics Platform"/>
            <consortium name="The Broad Institute Genome Sequencing Center for Infectious Disease"/>
            <person name="Wu L."/>
            <person name="Ma J."/>
        </authorList>
    </citation>
    <scope>NUCLEOTIDE SEQUENCE [LARGE SCALE GENOMIC DNA]</scope>
    <source>
        <strain evidence="4">JCM 17555</strain>
    </source>
</reference>
<dbReference type="GO" id="GO:0008233">
    <property type="term" value="F:peptidase activity"/>
    <property type="evidence" value="ECO:0007669"/>
    <property type="project" value="UniProtKB-KW"/>
</dbReference>
<feature type="chain" id="PRO_5046301128" evidence="1">
    <location>
        <begin position="30"/>
        <end position="179"/>
    </location>
</feature>
<keyword evidence="3" id="KW-0645">Protease</keyword>
<dbReference type="RefSeq" id="WP_344804071.1">
    <property type="nucleotide sequence ID" value="NZ_BAABBO010000005.1"/>
</dbReference>
<dbReference type="GO" id="GO:0006508">
    <property type="term" value="P:proteolysis"/>
    <property type="evidence" value="ECO:0007669"/>
    <property type="project" value="UniProtKB-KW"/>
</dbReference>
<dbReference type="PANTHER" id="PTHR38037">
    <property type="entry name" value="ZN_PROTEASE DOMAIN-CONTAINING PROTEIN"/>
    <property type="match status" value="1"/>
</dbReference>
<keyword evidence="1" id="KW-0732">Signal</keyword>
<name>A0ABP7NV59_9GAMM</name>
<sequence>MTVLPRNSRILFVGLALFFSVFASSFSHADNDPGKVIAGWIERVALPDIDGVFKAKLDSGAKTSSIYADEIEVFEKDGDKWVRFELVLKDGDGKERRIRMERERSRRVKIKNHDGVHDSRVTVDIDICFDGRKRTTEFTLADRREYLYAILLGRRFLEDVAVVDSDETYLTRASCKTDE</sequence>
<evidence type="ECO:0000313" key="3">
    <source>
        <dbReference type="EMBL" id="GAA3953763.1"/>
    </source>
</evidence>
<feature type="domain" description="Retropepsin-like aspartic endopeptidase" evidence="2">
    <location>
        <begin position="37"/>
        <end position="170"/>
    </location>
</feature>
<evidence type="ECO:0000256" key="1">
    <source>
        <dbReference type="SAM" id="SignalP"/>
    </source>
</evidence>
<evidence type="ECO:0000259" key="2">
    <source>
        <dbReference type="Pfam" id="PF05618"/>
    </source>
</evidence>
<dbReference type="PANTHER" id="PTHR38037:SF2">
    <property type="entry name" value="ATP-DEPENDENT ZINC PROTEASE DOMAIN-CONTAINING PROTEIN-RELATED"/>
    <property type="match status" value="1"/>
</dbReference>
<keyword evidence="3" id="KW-0378">Hydrolase</keyword>
<evidence type="ECO:0000313" key="4">
    <source>
        <dbReference type="Proteomes" id="UP001501337"/>
    </source>
</evidence>
<proteinExistence type="predicted"/>
<keyword evidence="4" id="KW-1185">Reference proteome</keyword>
<feature type="signal peptide" evidence="1">
    <location>
        <begin position="1"/>
        <end position="29"/>
    </location>
</feature>
<accession>A0ABP7NV59</accession>
<dbReference type="Pfam" id="PF05618">
    <property type="entry name" value="Zn_protease"/>
    <property type="match status" value="1"/>
</dbReference>
<comment type="caution">
    <text evidence="3">The sequence shown here is derived from an EMBL/GenBank/DDBJ whole genome shotgun (WGS) entry which is preliminary data.</text>
</comment>
<protein>
    <submittedName>
        <fullName evidence="3">ATP-dependent zinc protease</fullName>
    </submittedName>
</protein>